<dbReference type="EMBL" id="JAIWYP010000002">
    <property type="protein sequence ID" value="KAH3871911.1"/>
    <property type="molecule type" value="Genomic_DNA"/>
</dbReference>
<dbReference type="GO" id="GO:0005546">
    <property type="term" value="F:phosphatidylinositol-4,5-bisphosphate binding"/>
    <property type="evidence" value="ECO:0007669"/>
    <property type="project" value="TreeGrafter"/>
</dbReference>
<dbReference type="Proteomes" id="UP000828390">
    <property type="component" value="Unassembled WGS sequence"/>
</dbReference>
<organism evidence="3 4">
    <name type="scientific">Dreissena polymorpha</name>
    <name type="common">Zebra mussel</name>
    <name type="synonym">Mytilus polymorpha</name>
    <dbReference type="NCBI Taxonomy" id="45954"/>
    <lineage>
        <taxon>Eukaryota</taxon>
        <taxon>Metazoa</taxon>
        <taxon>Spiralia</taxon>
        <taxon>Lophotrochozoa</taxon>
        <taxon>Mollusca</taxon>
        <taxon>Bivalvia</taxon>
        <taxon>Autobranchia</taxon>
        <taxon>Heteroconchia</taxon>
        <taxon>Euheterodonta</taxon>
        <taxon>Imparidentia</taxon>
        <taxon>Neoheterodontei</taxon>
        <taxon>Myida</taxon>
        <taxon>Dreissenoidea</taxon>
        <taxon>Dreissenidae</taxon>
        <taxon>Dreissena</taxon>
    </lineage>
</organism>
<gene>
    <name evidence="3" type="ORF">DPMN_035126</name>
</gene>
<evidence type="ECO:0000313" key="3">
    <source>
        <dbReference type="EMBL" id="KAH3871911.1"/>
    </source>
</evidence>
<dbReference type="SUPFAM" id="SSF82754">
    <property type="entry name" value="C-terminal, gelsolin-like domain of Sec23/24"/>
    <property type="match status" value="1"/>
</dbReference>
<evidence type="ECO:0000313" key="4">
    <source>
        <dbReference type="Proteomes" id="UP000828390"/>
    </source>
</evidence>
<dbReference type="PANTHER" id="PTHR11977:SF51">
    <property type="entry name" value="PROTEIN FLIGHTLESS-1 HOMOLOG"/>
    <property type="match status" value="1"/>
</dbReference>
<dbReference type="GO" id="GO:0051014">
    <property type="term" value="P:actin filament severing"/>
    <property type="evidence" value="ECO:0007669"/>
    <property type="project" value="TreeGrafter"/>
</dbReference>
<dbReference type="InterPro" id="IPR007123">
    <property type="entry name" value="Gelsolin-like_dom"/>
</dbReference>
<dbReference type="GO" id="GO:0015629">
    <property type="term" value="C:actin cytoskeleton"/>
    <property type="evidence" value="ECO:0007669"/>
    <property type="project" value="TreeGrafter"/>
</dbReference>
<proteinExistence type="predicted"/>
<comment type="caution">
    <text evidence="3">The sequence shown here is derived from an EMBL/GenBank/DDBJ whole genome shotgun (WGS) entry which is preliminary data.</text>
</comment>
<dbReference type="InterPro" id="IPR007122">
    <property type="entry name" value="Villin/Gelsolin"/>
</dbReference>
<keyword evidence="4" id="KW-1185">Reference proteome</keyword>
<keyword evidence="1" id="KW-0677">Repeat</keyword>
<dbReference type="GO" id="GO:0051016">
    <property type="term" value="P:barbed-end actin filament capping"/>
    <property type="evidence" value="ECO:0007669"/>
    <property type="project" value="TreeGrafter"/>
</dbReference>
<dbReference type="InterPro" id="IPR029006">
    <property type="entry name" value="ADF-H/Gelsolin-like_dom_sf"/>
</dbReference>
<dbReference type="Pfam" id="PF00626">
    <property type="entry name" value="Gelsolin"/>
    <property type="match status" value="1"/>
</dbReference>
<dbReference type="GO" id="GO:0051015">
    <property type="term" value="F:actin filament binding"/>
    <property type="evidence" value="ECO:0007669"/>
    <property type="project" value="InterPro"/>
</dbReference>
<accession>A0A9D4M933</accession>
<reference evidence="3" key="1">
    <citation type="journal article" date="2019" name="bioRxiv">
        <title>The Genome of the Zebra Mussel, Dreissena polymorpha: A Resource for Invasive Species Research.</title>
        <authorList>
            <person name="McCartney M.A."/>
            <person name="Auch B."/>
            <person name="Kono T."/>
            <person name="Mallez S."/>
            <person name="Zhang Y."/>
            <person name="Obille A."/>
            <person name="Becker A."/>
            <person name="Abrahante J.E."/>
            <person name="Garbe J."/>
            <person name="Badalamenti J.P."/>
            <person name="Herman A."/>
            <person name="Mangelson H."/>
            <person name="Liachko I."/>
            <person name="Sullivan S."/>
            <person name="Sone E.D."/>
            <person name="Koren S."/>
            <person name="Silverstein K.A.T."/>
            <person name="Beckman K.B."/>
            <person name="Gohl D.M."/>
        </authorList>
    </citation>
    <scope>NUCLEOTIDE SEQUENCE</scope>
    <source>
        <strain evidence="3">Duluth1</strain>
        <tissue evidence="3">Whole animal</tissue>
    </source>
</reference>
<dbReference type="InterPro" id="IPR036180">
    <property type="entry name" value="Gelsolin-like_dom_sf"/>
</dbReference>
<dbReference type="AlphaFoldDB" id="A0A9D4M933"/>
<dbReference type="GO" id="GO:0005737">
    <property type="term" value="C:cytoplasm"/>
    <property type="evidence" value="ECO:0007669"/>
    <property type="project" value="TreeGrafter"/>
</dbReference>
<dbReference type="GO" id="GO:0030239">
    <property type="term" value="P:myofibril assembly"/>
    <property type="evidence" value="ECO:0007669"/>
    <property type="project" value="TreeGrafter"/>
</dbReference>
<sequence length="64" mass="7205">MTAMYLLMLQPSCYPLQDDLADDDVMILDNGQQVFLWVGKKTSDVEIKLAFKSAQVITLVVNNI</sequence>
<feature type="domain" description="Gelsolin-like" evidence="2">
    <location>
        <begin position="17"/>
        <end position="58"/>
    </location>
</feature>
<dbReference type="GO" id="GO:0005634">
    <property type="term" value="C:nucleus"/>
    <property type="evidence" value="ECO:0007669"/>
    <property type="project" value="TreeGrafter"/>
</dbReference>
<evidence type="ECO:0000259" key="2">
    <source>
        <dbReference type="Pfam" id="PF00626"/>
    </source>
</evidence>
<dbReference type="GO" id="GO:0008154">
    <property type="term" value="P:actin polymerization or depolymerization"/>
    <property type="evidence" value="ECO:0007669"/>
    <property type="project" value="TreeGrafter"/>
</dbReference>
<dbReference type="Gene3D" id="3.40.20.10">
    <property type="entry name" value="Severin"/>
    <property type="match status" value="1"/>
</dbReference>
<dbReference type="PANTHER" id="PTHR11977">
    <property type="entry name" value="VILLIN"/>
    <property type="match status" value="1"/>
</dbReference>
<name>A0A9D4M933_DREPO</name>
<reference evidence="3" key="2">
    <citation type="submission" date="2020-11" db="EMBL/GenBank/DDBJ databases">
        <authorList>
            <person name="McCartney M.A."/>
            <person name="Auch B."/>
            <person name="Kono T."/>
            <person name="Mallez S."/>
            <person name="Becker A."/>
            <person name="Gohl D.M."/>
            <person name="Silverstein K.A.T."/>
            <person name="Koren S."/>
            <person name="Bechman K.B."/>
            <person name="Herman A."/>
            <person name="Abrahante J.E."/>
            <person name="Garbe J."/>
        </authorList>
    </citation>
    <scope>NUCLEOTIDE SEQUENCE</scope>
    <source>
        <strain evidence="3">Duluth1</strain>
        <tissue evidence="3">Whole animal</tissue>
    </source>
</reference>
<evidence type="ECO:0000256" key="1">
    <source>
        <dbReference type="ARBA" id="ARBA00022737"/>
    </source>
</evidence>
<protein>
    <recommendedName>
        <fullName evidence="2">Gelsolin-like domain-containing protein</fullName>
    </recommendedName>
</protein>